<evidence type="ECO:0000256" key="1">
    <source>
        <dbReference type="ARBA" id="ARBA00004123"/>
    </source>
</evidence>
<reference evidence="2" key="1">
    <citation type="submission" date="2019-08" db="EMBL/GenBank/DDBJ databases">
        <title>The genome of the North American firefly Photinus pyralis.</title>
        <authorList>
            <consortium name="Photinus pyralis genome working group"/>
            <person name="Fallon T.R."/>
            <person name="Sander Lower S.E."/>
            <person name="Weng J.-K."/>
        </authorList>
    </citation>
    <scope>NUCLEOTIDE SEQUENCE</scope>
    <source>
        <strain evidence="2">TRF0915ILg1</strain>
        <tissue evidence="2">Whole body</tissue>
    </source>
</reference>
<dbReference type="AlphaFoldDB" id="A0A8K0CVN1"/>
<dbReference type="GO" id="GO:0005634">
    <property type="term" value="C:nucleus"/>
    <property type="evidence" value="ECO:0007669"/>
    <property type="project" value="UniProtKB-SubCell"/>
</dbReference>
<proteinExistence type="predicted"/>
<name>A0A8K0CVN1_IGNLU</name>
<dbReference type="OrthoDB" id="6739961at2759"/>
<dbReference type="InterPro" id="IPR009057">
    <property type="entry name" value="Homeodomain-like_sf"/>
</dbReference>
<keyword evidence="3" id="KW-1185">Reference proteome</keyword>
<evidence type="ECO:0000313" key="2">
    <source>
        <dbReference type="EMBL" id="KAF2891558.1"/>
    </source>
</evidence>
<gene>
    <name evidence="2" type="ORF">ILUMI_14615</name>
</gene>
<dbReference type="Proteomes" id="UP000801492">
    <property type="component" value="Unassembled WGS sequence"/>
</dbReference>
<evidence type="ECO:0000313" key="3">
    <source>
        <dbReference type="Proteomes" id="UP000801492"/>
    </source>
</evidence>
<dbReference type="SUPFAM" id="SSF46689">
    <property type="entry name" value="Homeodomain-like"/>
    <property type="match status" value="1"/>
</dbReference>
<comment type="caution">
    <text evidence="2">The sequence shown here is derived from an EMBL/GenBank/DDBJ whole genome shotgun (WGS) entry which is preliminary data.</text>
</comment>
<dbReference type="EMBL" id="VTPC01028360">
    <property type="protein sequence ID" value="KAF2891558.1"/>
    <property type="molecule type" value="Genomic_DNA"/>
</dbReference>
<organism evidence="2 3">
    <name type="scientific">Ignelater luminosus</name>
    <name type="common">Cucubano</name>
    <name type="synonym">Pyrophorus luminosus</name>
    <dbReference type="NCBI Taxonomy" id="2038154"/>
    <lineage>
        <taxon>Eukaryota</taxon>
        <taxon>Metazoa</taxon>
        <taxon>Ecdysozoa</taxon>
        <taxon>Arthropoda</taxon>
        <taxon>Hexapoda</taxon>
        <taxon>Insecta</taxon>
        <taxon>Pterygota</taxon>
        <taxon>Neoptera</taxon>
        <taxon>Endopterygota</taxon>
        <taxon>Coleoptera</taxon>
        <taxon>Polyphaga</taxon>
        <taxon>Elateriformia</taxon>
        <taxon>Elateroidea</taxon>
        <taxon>Elateridae</taxon>
        <taxon>Agrypninae</taxon>
        <taxon>Pyrophorini</taxon>
        <taxon>Ignelater</taxon>
    </lineage>
</organism>
<accession>A0A8K0CVN1</accession>
<protein>
    <submittedName>
        <fullName evidence="2">Uncharacterized protein</fullName>
    </submittedName>
</protein>
<sequence>MKCESRNLTNEEWAQIVVLHEGWRYRRLREGGFGISHTSVSRMMERYKETGNHSRRPGQGRRRVTKPVQDRFLRLRTLRQRFVTTRSLQSQLEDVHNFLTSLVNDWDKRFLDFYQEILAVSAATTPFFEKI</sequence>
<comment type="subcellular location">
    <subcellularLocation>
        <location evidence="1">Nucleus</location>
    </subcellularLocation>
</comment>